<reference evidence="1 2" key="1">
    <citation type="submission" date="2017-05" db="EMBL/GenBank/DDBJ databases">
        <title>Vagococcus spp. assemblies.</title>
        <authorList>
            <person name="Gulvik C.A."/>
        </authorList>
    </citation>
    <scope>NUCLEOTIDE SEQUENCE [LARGE SCALE GENOMIC DNA]</scope>
    <source>
        <strain evidence="1 2">SS1995</strain>
    </source>
</reference>
<dbReference type="AlphaFoldDB" id="A0A429ZU15"/>
<evidence type="ECO:0000313" key="2">
    <source>
        <dbReference type="Proteomes" id="UP000287857"/>
    </source>
</evidence>
<sequence length="201" mass="24194">MNRRTLEQFYKLDVSYLRRIFKHTDHFKDVVSYERTSESGGLKRETTQSIPFEWIKAESVLVYGGRDISVNTTPCNYGGVRYWFRCGSCYENVGALYFTGERWECRKCGNLVYSSQQGTKTDFWHWYFKAFKVARQIDKDFWIDGFDFLFRYLYLFPSKPKYMKWSKYHRLRKQFNKYAERGNDINGKQLNAITSKYESKV</sequence>
<evidence type="ECO:0000313" key="1">
    <source>
        <dbReference type="EMBL" id="RST97130.1"/>
    </source>
</evidence>
<accession>A0A429ZU15</accession>
<keyword evidence="2" id="KW-1185">Reference proteome</keyword>
<comment type="caution">
    <text evidence="1">The sequence shown here is derived from an EMBL/GenBank/DDBJ whole genome shotgun (WGS) entry which is preliminary data.</text>
</comment>
<protein>
    <submittedName>
        <fullName evidence="1">Uncharacterized protein</fullName>
    </submittedName>
</protein>
<dbReference type="Proteomes" id="UP000287857">
    <property type="component" value="Unassembled WGS sequence"/>
</dbReference>
<proteinExistence type="predicted"/>
<gene>
    <name evidence="1" type="ORF">CBF37_10135</name>
</gene>
<dbReference type="EMBL" id="NGJS01000019">
    <property type="protein sequence ID" value="RST97130.1"/>
    <property type="molecule type" value="Genomic_DNA"/>
</dbReference>
<dbReference type="RefSeq" id="WP_125984630.1">
    <property type="nucleotide sequence ID" value="NZ_NGJS01000019.1"/>
</dbReference>
<dbReference type="OrthoDB" id="5951715at2"/>
<organism evidence="1 2">
    <name type="scientific">Vagococcus vulneris</name>
    <dbReference type="NCBI Taxonomy" id="1977869"/>
    <lineage>
        <taxon>Bacteria</taxon>
        <taxon>Bacillati</taxon>
        <taxon>Bacillota</taxon>
        <taxon>Bacilli</taxon>
        <taxon>Lactobacillales</taxon>
        <taxon>Enterococcaceae</taxon>
        <taxon>Vagococcus</taxon>
    </lineage>
</organism>
<name>A0A429ZU15_9ENTE</name>